<organism evidence="1 2">
    <name type="scientific">Pseudovirgaria hyperparasitica</name>
    <dbReference type="NCBI Taxonomy" id="470096"/>
    <lineage>
        <taxon>Eukaryota</taxon>
        <taxon>Fungi</taxon>
        <taxon>Dikarya</taxon>
        <taxon>Ascomycota</taxon>
        <taxon>Pezizomycotina</taxon>
        <taxon>Dothideomycetes</taxon>
        <taxon>Dothideomycetes incertae sedis</taxon>
        <taxon>Acrospermales</taxon>
        <taxon>Acrospermaceae</taxon>
        <taxon>Pseudovirgaria</taxon>
    </lineage>
</organism>
<dbReference type="PANTHER" id="PTHR42030">
    <property type="entry name" value="DRBM DOMAIN-CONTAINING PROTEIN"/>
    <property type="match status" value="1"/>
</dbReference>
<dbReference type="AlphaFoldDB" id="A0A6A6VRU5"/>
<sequence>MFYDHAAARYVSYQERLTNFCFNWGLPSPRWYRCSEQRGRRTAWSSLVGIGRFAFSCRFWFDVNYIKNADDDAAELALGYLESRCQFWRRSSQRRFRILVGYSRTSYSVFLFTRT</sequence>
<evidence type="ECO:0000313" key="2">
    <source>
        <dbReference type="Proteomes" id="UP000799437"/>
    </source>
</evidence>
<dbReference type="Proteomes" id="UP000799437">
    <property type="component" value="Unassembled WGS sequence"/>
</dbReference>
<gene>
    <name evidence="1" type="ORF">EJ05DRAFT_270804</name>
</gene>
<dbReference type="RefSeq" id="XP_033595080.1">
    <property type="nucleotide sequence ID" value="XM_033740355.1"/>
</dbReference>
<proteinExistence type="predicted"/>
<reference evidence="1" key="1">
    <citation type="journal article" date="2020" name="Stud. Mycol.">
        <title>101 Dothideomycetes genomes: a test case for predicting lifestyles and emergence of pathogens.</title>
        <authorList>
            <person name="Haridas S."/>
            <person name="Albert R."/>
            <person name="Binder M."/>
            <person name="Bloem J."/>
            <person name="Labutti K."/>
            <person name="Salamov A."/>
            <person name="Andreopoulos B."/>
            <person name="Baker S."/>
            <person name="Barry K."/>
            <person name="Bills G."/>
            <person name="Bluhm B."/>
            <person name="Cannon C."/>
            <person name="Castanera R."/>
            <person name="Culley D."/>
            <person name="Daum C."/>
            <person name="Ezra D."/>
            <person name="Gonzalez J."/>
            <person name="Henrissat B."/>
            <person name="Kuo A."/>
            <person name="Liang C."/>
            <person name="Lipzen A."/>
            <person name="Lutzoni F."/>
            <person name="Magnuson J."/>
            <person name="Mondo S."/>
            <person name="Nolan M."/>
            <person name="Ohm R."/>
            <person name="Pangilinan J."/>
            <person name="Park H.-J."/>
            <person name="Ramirez L."/>
            <person name="Alfaro M."/>
            <person name="Sun H."/>
            <person name="Tritt A."/>
            <person name="Yoshinaga Y."/>
            <person name="Zwiers L.-H."/>
            <person name="Turgeon B."/>
            <person name="Goodwin S."/>
            <person name="Spatafora J."/>
            <person name="Crous P."/>
            <person name="Grigoriev I."/>
        </authorList>
    </citation>
    <scope>NUCLEOTIDE SEQUENCE</scope>
    <source>
        <strain evidence="1">CBS 121739</strain>
    </source>
</reference>
<evidence type="ECO:0000313" key="1">
    <source>
        <dbReference type="EMBL" id="KAF2752629.1"/>
    </source>
</evidence>
<dbReference type="EMBL" id="ML996603">
    <property type="protein sequence ID" value="KAF2752629.1"/>
    <property type="molecule type" value="Genomic_DNA"/>
</dbReference>
<keyword evidence="2" id="KW-1185">Reference proteome</keyword>
<dbReference type="GeneID" id="54481409"/>
<dbReference type="OrthoDB" id="5418749at2759"/>
<protein>
    <submittedName>
        <fullName evidence="1">Uncharacterized protein</fullName>
    </submittedName>
</protein>
<name>A0A6A6VRU5_9PEZI</name>
<accession>A0A6A6VRU5</accession>
<dbReference type="PANTHER" id="PTHR42030:SF1">
    <property type="entry name" value="DRBM DOMAIN-CONTAINING PROTEIN"/>
    <property type="match status" value="1"/>
</dbReference>